<protein>
    <submittedName>
        <fullName evidence="1">Uncharacterized protein</fullName>
    </submittedName>
</protein>
<gene>
    <name evidence="1" type="ORF">E2C01_048310</name>
</gene>
<dbReference type="Proteomes" id="UP000324222">
    <property type="component" value="Unassembled WGS sequence"/>
</dbReference>
<organism evidence="1 2">
    <name type="scientific">Portunus trituberculatus</name>
    <name type="common">Swimming crab</name>
    <name type="synonym">Neptunus trituberculatus</name>
    <dbReference type="NCBI Taxonomy" id="210409"/>
    <lineage>
        <taxon>Eukaryota</taxon>
        <taxon>Metazoa</taxon>
        <taxon>Ecdysozoa</taxon>
        <taxon>Arthropoda</taxon>
        <taxon>Crustacea</taxon>
        <taxon>Multicrustacea</taxon>
        <taxon>Malacostraca</taxon>
        <taxon>Eumalacostraca</taxon>
        <taxon>Eucarida</taxon>
        <taxon>Decapoda</taxon>
        <taxon>Pleocyemata</taxon>
        <taxon>Brachyura</taxon>
        <taxon>Eubrachyura</taxon>
        <taxon>Portunoidea</taxon>
        <taxon>Portunidae</taxon>
        <taxon>Portuninae</taxon>
        <taxon>Portunus</taxon>
    </lineage>
</organism>
<dbReference type="AlphaFoldDB" id="A0A5B7GAH2"/>
<dbReference type="EMBL" id="VSRR010012325">
    <property type="protein sequence ID" value="MPC54395.1"/>
    <property type="molecule type" value="Genomic_DNA"/>
</dbReference>
<sequence>MTVSNTFSIDKSKSKRNEDHRNEWFHYSKANFGQLRSFFEGVNWKGVMETDDIEVKWATFMEIYNKRVKKWVPKRAMLNTFIKEWYNKRCATARLEREKAWNKWRKNRRFDMWTS</sequence>
<keyword evidence="2" id="KW-1185">Reference proteome</keyword>
<accession>A0A5B7GAH2</accession>
<evidence type="ECO:0000313" key="1">
    <source>
        <dbReference type="EMBL" id="MPC54395.1"/>
    </source>
</evidence>
<comment type="caution">
    <text evidence="1">The sequence shown here is derived from an EMBL/GenBank/DDBJ whole genome shotgun (WGS) entry which is preliminary data.</text>
</comment>
<reference evidence="1 2" key="1">
    <citation type="submission" date="2019-05" db="EMBL/GenBank/DDBJ databases">
        <title>Another draft genome of Portunus trituberculatus and its Hox gene families provides insights of decapod evolution.</title>
        <authorList>
            <person name="Jeong J.-H."/>
            <person name="Song I."/>
            <person name="Kim S."/>
            <person name="Choi T."/>
            <person name="Kim D."/>
            <person name="Ryu S."/>
            <person name="Kim W."/>
        </authorList>
    </citation>
    <scope>NUCLEOTIDE SEQUENCE [LARGE SCALE GENOMIC DNA]</scope>
    <source>
        <tissue evidence="1">Muscle</tissue>
    </source>
</reference>
<name>A0A5B7GAH2_PORTR</name>
<evidence type="ECO:0000313" key="2">
    <source>
        <dbReference type="Proteomes" id="UP000324222"/>
    </source>
</evidence>
<proteinExistence type="predicted"/>